<organism evidence="5 6">
    <name type="scientific">Candidatus Fusobacterium pullicola</name>
    <dbReference type="NCBI Taxonomy" id="2838601"/>
    <lineage>
        <taxon>Bacteria</taxon>
        <taxon>Fusobacteriati</taxon>
        <taxon>Fusobacteriota</taxon>
        <taxon>Fusobacteriia</taxon>
        <taxon>Fusobacteriales</taxon>
        <taxon>Fusobacteriaceae</taxon>
        <taxon>Fusobacterium</taxon>
    </lineage>
</organism>
<dbReference type="CDD" id="cd01127">
    <property type="entry name" value="TrwB_TraG_TraD_VirD4"/>
    <property type="match status" value="1"/>
</dbReference>
<feature type="domain" description="AAA+ ATPase" evidence="4">
    <location>
        <begin position="456"/>
        <end position="718"/>
    </location>
</feature>
<dbReference type="AlphaFoldDB" id="A0A9E2KYU7"/>
<dbReference type="Pfam" id="PF03135">
    <property type="entry name" value="CagE_TrbE_VirB"/>
    <property type="match status" value="1"/>
</dbReference>
<dbReference type="Pfam" id="PF19044">
    <property type="entry name" value="P-loop_TraG"/>
    <property type="match status" value="1"/>
</dbReference>
<evidence type="ECO:0000256" key="1">
    <source>
        <dbReference type="ARBA" id="ARBA00006512"/>
    </source>
</evidence>
<reference evidence="5" key="2">
    <citation type="submission" date="2021-04" db="EMBL/GenBank/DDBJ databases">
        <authorList>
            <person name="Gilroy R."/>
        </authorList>
    </citation>
    <scope>NUCLEOTIDE SEQUENCE</scope>
    <source>
        <strain evidence="5">A6-441</strain>
    </source>
</reference>
<name>A0A9E2KYU7_9FUSO</name>
<dbReference type="Proteomes" id="UP000724657">
    <property type="component" value="Unassembled WGS sequence"/>
</dbReference>
<comment type="caution">
    <text evidence="5">The sequence shown here is derived from an EMBL/GenBank/DDBJ whole genome shotgun (WGS) entry which is preliminary data.</text>
</comment>
<dbReference type="InterPro" id="IPR003593">
    <property type="entry name" value="AAA+_ATPase"/>
</dbReference>
<dbReference type="InterPro" id="IPR027417">
    <property type="entry name" value="P-loop_NTPase"/>
</dbReference>
<evidence type="ECO:0000313" key="5">
    <source>
        <dbReference type="EMBL" id="MBU3842958.1"/>
    </source>
</evidence>
<proteinExistence type="inferred from homology"/>
<dbReference type="SUPFAM" id="SSF52540">
    <property type="entry name" value="P-loop containing nucleoside triphosphate hydrolases"/>
    <property type="match status" value="1"/>
</dbReference>
<reference evidence="5" key="1">
    <citation type="journal article" date="2021" name="PeerJ">
        <title>Extensive microbial diversity within the chicken gut microbiome revealed by metagenomics and culture.</title>
        <authorList>
            <person name="Gilroy R."/>
            <person name="Ravi A."/>
            <person name="Getino M."/>
            <person name="Pursley I."/>
            <person name="Horton D.L."/>
            <person name="Alikhan N.F."/>
            <person name="Baker D."/>
            <person name="Gharbi K."/>
            <person name="Hall N."/>
            <person name="Watson M."/>
            <person name="Adriaenssens E.M."/>
            <person name="Foster-Nyarko E."/>
            <person name="Jarju S."/>
            <person name="Secka A."/>
            <person name="Antonio M."/>
            <person name="Oren A."/>
            <person name="Chaudhuri R.R."/>
            <person name="La Ragione R."/>
            <person name="Hildebrand F."/>
            <person name="Pallen M.J."/>
        </authorList>
    </citation>
    <scope>NUCLEOTIDE SEQUENCE</scope>
    <source>
        <strain evidence="5">A6-441</strain>
    </source>
</reference>
<dbReference type="EMBL" id="JAHLFN010000073">
    <property type="protein sequence ID" value="MBU3842958.1"/>
    <property type="molecule type" value="Genomic_DNA"/>
</dbReference>
<keyword evidence="2" id="KW-0547">Nucleotide-binding</keyword>
<gene>
    <name evidence="5" type="ORF">IAA47_08285</name>
</gene>
<dbReference type="InterPro" id="IPR018145">
    <property type="entry name" value="CagE_TrbE_VirB_cntrl_dom"/>
</dbReference>
<dbReference type="InterPro" id="IPR051162">
    <property type="entry name" value="T4SS_component"/>
</dbReference>
<dbReference type="GO" id="GO:0005524">
    <property type="term" value="F:ATP binding"/>
    <property type="evidence" value="ECO:0007669"/>
    <property type="project" value="UniProtKB-KW"/>
</dbReference>
<sequence>MEIIIIVILLTSIAFYIKMEKEYDPENKDRLIDYTVWGTPNSKSQLIQNKNNSIMKILRFKGFDYESSTPAELDYLRANINNILKRLDEGYVLQVEARRKRVTEYPNSTFKEKLLQQMDNIRKKKVMSGIYFESEYYLIITYFLPNKKQSKLNNLIYKEKKDIEIYNLEEEKFLKTVDDIKLGLKDFVSQIEDMNIDEMLTFLHSSCSLKDHYVKSMGDLVELDSYISDTTITVGETLKLNGTHYVGLISLLSYPDETWTGMFDIINKLSIEYKWTMRFIFQDDNKAVVEGKDRAKHFHNEKKGILAGILERKLEVHAEESREKELREEECNNYVLDIENGAVKSGYYTFVLTLINEDKRKLEDDMKLIEKEINKLGFTTVQEKVNSLEVFVSTLAGNVEYNIRRPILHTGNYIDLIPLGADWDGDKINKHFNQEALLYAESGLGSSFKFNLHIGDIGHTLILGPTGAGKSVLLATLAYQWRKYKDNQVIIFDKDSSSRVLTAGVGGKFFDIGVDQIAFQPLKNIDDERELEWAYDWLLDILVAEGLEIQSEHKKSLLQSLKLVASMDKEDRTITQLLLQEQNKDIRNILERYTNGDNGVYGRYFDNNYDDFNAVNTWQVFEMGALFNTKIMQPMLSYLFHKLEIEMFNGKKTLLVLDECWLMLQNGIFSSKMLEWLKTLRKKNVSVVFATQQLSDIVKSSIKEAIFESCLTKVYLPNKEALSSDLFKDIYKEFGLNDTELHIIKNGKMKRDYYYKSQKGGKLFRLNLNELELAYVGASTPDEQNKCKEILKEVVITDEFNKKWQEYKQVSYEEY</sequence>
<dbReference type="SMART" id="SM00382">
    <property type="entry name" value="AAA"/>
    <property type="match status" value="1"/>
</dbReference>
<dbReference type="Gene3D" id="3.40.50.300">
    <property type="entry name" value="P-loop containing nucleotide triphosphate hydrolases"/>
    <property type="match status" value="1"/>
</dbReference>
<keyword evidence="3" id="KW-0067">ATP-binding</keyword>
<dbReference type="CDD" id="cd00267">
    <property type="entry name" value="ABC_ATPase"/>
    <property type="match status" value="1"/>
</dbReference>
<protein>
    <submittedName>
        <fullName evidence="5">Conjugal transfer protein TrbE</fullName>
    </submittedName>
</protein>
<dbReference type="PANTHER" id="PTHR30121">
    <property type="entry name" value="UNCHARACTERIZED PROTEIN YJGR-RELATED"/>
    <property type="match status" value="1"/>
</dbReference>
<accession>A0A9E2KYU7</accession>
<dbReference type="InterPro" id="IPR043964">
    <property type="entry name" value="P-loop_TraG"/>
</dbReference>
<evidence type="ECO:0000259" key="4">
    <source>
        <dbReference type="SMART" id="SM00382"/>
    </source>
</evidence>
<evidence type="ECO:0000313" key="6">
    <source>
        <dbReference type="Proteomes" id="UP000724657"/>
    </source>
</evidence>
<dbReference type="PANTHER" id="PTHR30121:SF12">
    <property type="entry name" value="TYPE IV SECRETION SYSTEM PROTEIN CAGE"/>
    <property type="match status" value="1"/>
</dbReference>
<evidence type="ECO:0000256" key="2">
    <source>
        <dbReference type="ARBA" id="ARBA00022741"/>
    </source>
</evidence>
<evidence type="ECO:0000256" key="3">
    <source>
        <dbReference type="ARBA" id="ARBA00022840"/>
    </source>
</evidence>
<comment type="similarity">
    <text evidence="1">Belongs to the TrbE/VirB4 family.</text>
</comment>